<name>A0A4V5ZY56_STECR</name>
<proteinExistence type="predicted"/>
<evidence type="ECO:0000313" key="2">
    <source>
        <dbReference type="EMBL" id="TKR62425.1"/>
    </source>
</evidence>
<dbReference type="Proteomes" id="UP000298663">
    <property type="component" value="Unassembled WGS sequence"/>
</dbReference>
<feature type="chain" id="PRO_5021035051" description="CUB domain-containing protein" evidence="1">
    <location>
        <begin position="20"/>
        <end position="465"/>
    </location>
</feature>
<reference evidence="2 3" key="2">
    <citation type="journal article" date="2019" name="G3 (Bethesda)">
        <title>Hybrid Assembly of the Genome of the Entomopathogenic Nematode Steinernema carpocapsae Identifies the X-Chromosome.</title>
        <authorList>
            <person name="Serra L."/>
            <person name="Macchietto M."/>
            <person name="Macias-Munoz A."/>
            <person name="McGill C.J."/>
            <person name="Rodriguez I.M."/>
            <person name="Rodriguez B."/>
            <person name="Murad R."/>
            <person name="Mortazavi A."/>
        </authorList>
    </citation>
    <scope>NUCLEOTIDE SEQUENCE [LARGE SCALE GENOMIC DNA]</scope>
    <source>
        <strain evidence="2 3">ALL</strain>
    </source>
</reference>
<feature type="signal peptide" evidence="1">
    <location>
        <begin position="1"/>
        <end position="19"/>
    </location>
</feature>
<protein>
    <recommendedName>
        <fullName evidence="4">CUB domain-containing protein</fullName>
    </recommendedName>
</protein>
<gene>
    <name evidence="2" type="ORF">L596_026391</name>
</gene>
<keyword evidence="3" id="KW-1185">Reference proteome</keyword>
<comment type="caution">
    <text evidence="2">The sequence shown here is derived from an EMBL/GenBank/DDBJ whole genome shotgun (WGS) entry which is preliminary data.</text>
</comment>
<dbReference type="AlphaFoldDB" id="A0A4V5ZY56"/>
<sequence>MLLRFLLLLALAVTPWTKAALTQLRCSGMDKPLVRNLGLREAVIIRSYDWPNSVVTEKGQLRHGNCSMHFTTIPNQKLALVFLNAHVAVNINGNKSIVDTNSKNKVQRFISEQPLNFSIETPDRSMEKLWNGFEAIVMFLGERSACPFQTGRNWFQPPTIIKDNQSLFVTSFNDLDPKRASTSTSERCSWKFVSQKGTNLKLVFPVFTLGGKGASVSVNVDQLGWVTLSNITGLPPRFYAEKSLDIFYERNGKRDPSQGYFFGVVSSLDNTVSACPQGDLWNLTESRPISNKRINKKKQFWMPYGNGQHCEWNITTAKQKELRFYIDYNQTDTEECCDWAFLKTFTGNAFTRVRNVTHVFAEEGGNNATVIWKSDQSYGRSGFWINVTVIDCSNAFKNFVLSNKHPKIVFGPSNGVDQPYCKNMTMRWTIRRPKSSFMILTIHGQLRGCESNKPLGDQLKIESFK</sequence>
<accession>A0A4V5ZY56</accession>
<keyword evidence="1" id="KW-0732">Signal</keyword>
<evidence type="ECO:0000256" key="1">
    <source>
        <dbReference type="SAM" id="SignalP"/>
    </source>
</evidence>
<dbReference type="EMBL" id="AZBU02000010">
    <property type="protein sequence ID" value="TKR62425.1"/>
    <property type="molecule type" value="Genomic_DNA"/>
</dbReference>
<evidence type="ECO:0008006" key="4">
    <source>
        <dbReference type="Google" id="ProtNLM"/>
    </source>
</evidence>
<organism evidence="2 3">
    <name type="scientific">Steinernema carpocapsae</name>
    <name type="common">Entomopathogenic nematode</name>
    <dbReference type="NCBI Taxonomy" id="34508"/>
    <lineage>
        <taxon>Eukaryota</taxon>
        <taxon>Metazoa</taxon>
        <taxon>Ecdysozoa</taxon>
        <taxon>Nematoda</taxon>
        <taxon>Chromadorea</taxon>
        <taxon>Rhabditida</taxon>
        <taxon>Tylenchina</taxon>
        <taxon>Panagrolaimomorpha</taxon>
        <taxon>Strongyloidoidea</taxon>
        <taxon>Steinernematidae</taxon>
        <taxon>Steinernema</taxon>
    </lineage>
</organism>
<evidence type="ECO:0000313" key="3">
    <source>
        <dbReference type="Proteomes" id="UP000298663"/>
    </source>
</evidence>
<dbReference type="Gene3D" id="2.60.120.290">
    <property type="entry name" value="Spermadhesin, CUB domain"/>
    <property type="match status" value="1"/>
</dbReference>
<dbReference type="InterPro" id="IPR035914">
    <property type="entry name" value="Sperma_CUB_dom_sf"/>
</dbReference>
<dbReference type="SUPFAM" id="SSF49854">
    <property type="entry name" value="Spermadhesin, CUB domain"/>
    <property type="match status" value="1"/>
</dbReference>
<reference evidence="2 3" key="1">
    <citation type="journal article" date="2015" name="Genome Biol.">
        <title>Comparative genomics of Steinernema reveals deeply conserved gene regulatory networks.</title>
        <authorList>
            <person name="Dillman A.R."/>
            <person name="Macchietto M."/>
            <person name="Porter C.F."/>
            <person name="Rogers A."/>
            <person name="Williams B."/>
            <person name="Antoshechkin I."/>
            <person name="Lee M.M."/>
            <person name="Goodwin Z."/>
            <person name="Lu X."/>
            <person name="Lewis E.E."/>
            <person name="Goodrich-Blair H."/>
            <person name="Stock S.P."/>
            <person name="Adams B.J."/>
            <person name="Sternberg P.W."/>
            <person name="Mortazavi A."/>
        </authorList>
    </citation>
    <scope>NUCLEOTIDE SEQUENCE [LARGE SCALE GENOMIC DNA]</scope>
    <source>
        <strain evidence="2 3">ALL</strain>
    </source>
</reference>